<reference evidence="2 3" key="1">
    <citation type="submission" date="2023-07" db="EMBL/GenBank/DDBJ databases">
        <title>Genomic Encyclopedia of Type Strains, Phase IV (KMG-IV): sequencing the most valuable type-strain genomes for metagenomic binning, comparative biology and taxonomic classification.</title>
        <authorList>
            <person name="Goeker M."/>
        </authorList>
    </citation>
    <scope>NUCLEOTIDE SEQUENCE [LARGE SCALE GENOMIC DNA]</scope>
    <source>
        <strain evidence="2 3">B1-1</strain>
    </source>
</reference>
<dbReference type="Proteomes" id="UP001223743">
    <property type="component" value="Unassembled WGS sequence"/>
</dbReference>
<accession>A0ABU0M0Y8</accession>
<evidence type="ECO:0000256" key="1">
    <source>
        <dbReference type="SAM" id="MobiDB-lite"/>
    </source>
</evidence>
<gene>
    <name evidence="2" type="ORF">QO015_000228</name>
</gene>
<sequence length="69" mass="7378">MKKPSQPTDKIDEPAAKRDAAPQFAPNQGDARNSGLDSAAPRVTGDGESIAKDWDAHTEPDPSLPKRPK</sequence>
<dbReference type="RefSeq" id="WP_266282024.1">
    <property type="nucleotide sequence ID" value="NZ_JAPKNF010000001.1"/>
</dbReference>
<evidence type="ECO:0000313" key="3">
    <source>
        <dbReference type="Proteomes" id="UP001223743"/>
    </source>
</evidence>
<feature type="region of interest" description="Disordered" evidence="1">
    <location>
        <begin position="1"/>
        <end position="69"/>
    </location>
</feature>
<comment type="caution">
    <text evidence="2">The sequence shown here is derived from an EMBL/GenBank/DDBJ whole genome shotgun (WGS) entry which is preliminary data.</text>
</comment>
<evidence type="ECO:0000313" key="2">
    <source>
        <dbReference type="EMBL" id="MDQ0514615.1"/>
    </source>
</evidence>
<organism evidence="2 3">
    <name type="scientific">Kaistia geumhonensis</name>
    <dbReference type="NCBI Taxonomy" id="410839"/>
    <lineage>
        <taxon>Bacteria</taxon>
        <taxon>Pseudomonadati</taxon>
        <taxon>Pseudomonadota</taxon>
        <taxon>Alphaproteobacteria</taxon>
        <taxon>Hyphomicrobiales</taxon>
        <taxon>Kaistiaceae</taxon>
        <taxon>Kaistia</taxon>
    </lineage>
</organism>
<feature type="compositionally biased region" description="Basic and acidic residues" evidence="1">
    <location>
        <begin position="9"/>
        <end position="20"/>
    </location>
</feature>
<keyword evidence="3" id="KW-1185">Reference proteome</keyword>
<dbReference type="EMBL" id="JAUSWJ010000001">
    <property type="protein sequence ID" value="MDQ0514615.1"/>
    <property type="molecule type" value="Genomic_DNA"/>
</dbReference>
<feature type="compositionally biased region" description="Basic and acidic residues" evidence="1">
    <location>
        <begin position="49"/>
        <end position="60"/>
    </location>
</feature>
<protein>
    <submittedName>
        <fullName evidence="2">Uncharacterized protein</fullName>
    </submittedName>
</protein>
<name>A0ABU0M0Y8_9HYPH</name>
<proteinExistence type="predicted"/>